<dbReference type="RefSeq" id="WP_080886850.1">
    <property type="nucleotide sequence ID" value="NZ_LT828648.1"/>
</dbReference>
<accession>A0A1W1I639</accession>
<dbReference type="EMBL" id="LT828648">
    <property type="protein sequence ID" value="SLM48477.1"/>
    <property type="molecule type" value="Genomic_DNA"/>
</dbReference>
<reference evidence="2 3" key="1">
    <citation type="submission" date="2017-03" db="EMBL/GenBank/DDBJ databases">
        <authorList>
            <person name="Afonso C.L."/>
            <person name="Miller P.J."/>
            <person name="Scott M.A."/>
            <person name="Spackman E."/>
            <person name="Goraichik I."/>
            <person name="Dimitrov K.M."/>
            <person name="Suarez D.L."/>
            <person name="Swayne D.E."/>
        </authorList>
    </citation>
    <scope>NUCLEOTIDE SEQUENCE [LARGE SCALE GENOMIC DNA]</scope>
    <source>
        <strain evidence="2">Genome sequencing of Nitrospira japonica strain NJ11</strain>
    </source>
</reference>
<evidence type="ECO:0000256" key="1">
    <source>
        <dbReference type="SAM" id="Phobius"/>
    </source>
</evidence>
<evidence type="ECO:0000313" key="2">
    <source>
        <dbReference type="EMBL" id="SLM48477.1"/>
    </source>
</evidence>
<keyword evidence="1" id="KW-0472">Membrane</keyword>
<evidence type="ECO:0000313" key="3">
    <source>
        <dbReference type="Proteomes" id="UP000192042"/>
    </source>
</evidence>
<dbReference type="KEGG" id="nja:NSJP_2305"/>
<sequence>MRKPNVFVAILLVMSLSGCSVLMVASRDTKRGDLTVIQLGAQRSTVINELGQPDNFFTREDGGYDDRYKLDPDAHSGIAKFFTGFFYFAADFFTLCLTELIFTPVEIAFKDKLVIFHLTYGADQKLATIEKIKP</sequence>
<name>A0A1W1I639_9BACT</name>
<keyword evidence="1" id="KW-0812">Transmembrane</keyword>
<proteinExistence type="predicted"/>
<dbReference type="Proteomes" id="UP000192042">
    <property type="component" value="Chromosome I"/>
</dbReference>
<protein>
    <recommendedName>
        <fullName evidence="4">Lipoprotein</fullName>
    </recommendedName>
</protein>
<dbReference type="PROSITE" id="PS51257">
    <property type="entry name" value="PROKAR_LIPOPROTEIN"/>
    <property type="match status" value="1"/>
</dbReference>
<keyword evidence="1" id="KW-1133">Transmembrane helix</keyword>
<gene>
    <name evidence="2" type="ORF">NSJP_2305</name>
</gene>
<dbReference type="AlphaFoldDB" id="A0A1W1I639"/>
<evidence type="ECO:0008006" key="4">
    <source>
        <dbReference type="Google" id="ProtNLM"/>
    </source>
</evidence>
<feature type="transmembrane region" description="Helical" evidence="1">
    <location>
        <begin position="6"/>
        <end position="25"/>
    </location>
</feature>
<organism evidence="2 3">
    <name type="scientific">Nitrospira japonica</name>
    <dbReference type="NCBI Taxonomy" id="1325564"/>
    <lineage>
        <taxon>Bacteria</taxon>
        <taxon>Pseudomonadati</taxon>
        <taxon>Nitrospirota</taxon>
        <taxon>Nitrospiria</taxon>
        <taxon>Nitrospirales</taxon>
        <taxon>Nitrospiraceae</taxon>
        <taxon>Nitrospira</taxon>
    </lineage>
</organism>
<keyword evidence="3" id="KW-1185">Reference proteome</keyword>
<dbReference type="OrthoDB" id="8563325at2"/>